<feature type="compositionally biased region" description="Low complexity" evidence="1">
    <location>
        <begin position="137"/>
        <end position="156"/>
    </location>
</feature>
<dbReference type="Proteomes" id="UP000694910">
    <property type="component" value="Unplaced"/>
</dbReference>
<dbReference type="RefSeq" id="XP_014641002.1">
    <property type="nucleotide sequence ID" value="XM_014785516.1"/>
</dbReference>
<organism evidence="2 3">
    <name type="scientific">Ceratotherium simum simum</name>
    <name type="common">Southern white rhinoceros</name>
    <dbReference type="NCBI Taxonomy" id="73337"/>
    <lineage>
        <taxon>Eukaryota</taxon>
        <taxon>Metazoa</taxon>
        <taxon>Chordata</taxon>
        <taxon>Craniata</taxon>
        <taxon>Vertebrata</taxon>
        <taxon>Euteleostomi</taxon>
        <taxon>Mammalia</taxon>
        <taxon>Eutheria</taxon>
        <taxon>Laurasiatheria</taxon>
        <taxon>Perissodactyla</taxon>
        <taxon>Rhinocerotidae</taxon>
        <taxon>Ceratotherium</taxon>
    </lineage>
</organism>
<reference evidence="3" key="1">
    <citation type="submission" date="2025-08" db="UniProtKB">
        <authorList>
            <consortium name="RefSeq"/>
        </authorList>
    </citation>
    <scope>IDENTIFICATION</scope>
</reference>
<feature type="compositionally biased region" description="Polar residues" evidence="1">
    <location>
        <begin position="43"/>
        <end position="53"/>
    </location>
</feature>
<name>A0ABM1CN71_CERSS</name>
<evidence type="ECO:0000256" key="1">
    <source>
        <dbReference type="SAM" id="MobiDB-lite"/>
    </source>
</evidence>
<sequence>MCHVRVQHVDTEPPAIKGKVDDCGHVCIPTRTRETTDAGKGRPQSTFIGLSSQGSPDLAWPPFRAAARSPKSPVHGFYTRSEVTRLVTLGHPTPPPSCLPPAPPQLPPVWALGVQILMSHTGPAPPSPLISPPTTPLPLTITAAPAPWQPPRTAALSPPPPSDLGTCTSPSLQQVTDSPSKARAP</sequence>
<evidence type="ECO:0000313" key="2">
    <source>
        <dbReference type="Proteomes" id="UP000694910"/>
    </source>
</evidence>
<feature type="compositionally biased region" description="Polar residues" evidence="1">
    <location>
        <begin position="165"/>
        <end position="179"/>
    </location>
</feature>
<feature type="region of interest" description="Disordered" evidence="1">
    <location>
        <begin position="33"/>
        <end position="53"/>
    </location>
</feature>
<keyword evidence="2" id="KW-1185">Reference proteome</keyword>
<gene>
    <name evidence="3" type="primary">LOC106801448</name>
</gene>
<dbReference type="GeneID" id="106801448"/>
<evidence type="ECO:0000313" key="3">
    <source>
        <dbReference type="RefSeq" id="XP_014641002.1"/>
    </source>
</evidence>
<protein>
    <submittedName>
        <fullName evidence="3">Vegetative cell wall protein gp1-like</fullName>
    </submittedName>
</protein>
<accession>A0ABM1CN71</accession>
<feature type="region of interest" description="Disordered" evidence="1">
    <location>
        <begin position="123"/>
        <end position="185"/>
    </location>
</feature>
<proteinExistence type="predicted"/>
<feature type="compositionally biased region" description="Pro residues" evidence="1">
    <location>
        <begin position="123"/>
        <end position="136"/>
    </location>
</feature>